<feature type="domain" description="Cadherin" evidence="13">
    <location>
        <begin position="318"/>
        <end position="423"/>
    </location>
</feature>
<feature type="domain" description="Cadherin" evidence="13">
    <location>
        <begin position="2"/>
        <end position="80"/>
    </location>
</feature>
<dbReference type="FunFam" id="2.60.40.60:FF:000092">
    <property type="entry name" value="Protocadherin 8"/>
    <property type="match status" value="1"/>
</dbReference>
<feature type="domain" description="Cadherin" evidence="13">
    <location>
        <begin position="891"/>
        <end position="996"/>
    </location>
</feature>
<feature type="domain" description="Cadherin" evidence="13">
    <location>
        <begin position="1166"/>
        <end position="1269"/>
    </location>
</feature>
<dbReference type="FunFam" id="2.60.40.60:FF:000033">
    <property type="entry name" value="FAT atypical cadherin 1"/>
    <property type="match status" value="1"/>
</dbReference>
<evidence type="ECO:0000313" key="15">
    <source>
        <dbReference type="Proteomes" id="UP000230750"/>
    </source>
</evidence>
<dbReference type="InterPro" id="IPR002126">
    <property type="entry name" value="Cadherin-like_dom"/>
</dbReference>
<keyword evidence="2 12" id="KW-0812">Transmembrane</keyword>
<dbReference type="Gene3D" id="2.60.40.60">
    <property type="entry name" value="Cadherins"/>
    <property type="match status" value="12"/>
</dbReference>
<feature type="compositionally biased region" description="Basic and acidic residues" evidence="11">
    <location>
        <begin position="1628"/>
        <end position="1654"/>
    </location>
</feature>
<dbReference type="GO" id="GO:0005509">
    <property type="term" value="F:calcium ion binding"/>
    <property type="evidence" value="ECO:0007669"/>
    <property type="project" value="UniProtKB-UniRule"/>
</dbReference>
<feature type="domain" description="Cadherin" evidence="13">
    <location>
        <begin position="80"/>
        <end position="166"/>
    </location>
</feature>
<dbReference type="InterPro" id="IPR020894">
    <property type="entry name" value="Cadherin_CS"/>
</dbReference>
<keyword evidence="9" id="KW-0325">Glycoprotein</keyword>
<gene>
    <name evidence="14" type="ORF">BSL78_14838</name>
</gene>
<proteinExistence type="predicted"/>
<evidence type="ECO:0000256" key="1">
    <source>
        <dbReference type="ARBA" id="ARBA00004167"/>
    </source>
</evidence>
<evidence type="ECO:0000256" key="10">
    <source>
        <dbReference type="PROSITE-ProRule" id="PRU00043"/>
    </source>
</evidence>
<evidence type="ECO:0000256" key="9">
    <source>
        <dbReference type="ARBA" id="ARBA00023180"/>
    </source>
</evidence>
<dbReference type="FunFam" id="2.60.40.60:FF:000020">
    <property type="entry name" value="Dachsous cadherin-related 1b"/>
    <property type="match status" value="2"/>
</dbReference>
<keyword evidence="15" id="KW-1185">Reference proteome</keyword>
<reference evidence="14 15" key="1">
    <citation type="journal article" date="2017" name="PLoS Biol.">
        <title>The sea cucumber genome provides insights into morphological evolution and visceral regeneration.</title>
        <authorList>
            <person name="Zhang X."/>
            <person name="Sun L."/>
            <person name="Yuan J."/>
            <person name="Sun Y."/>
            <person name="Gao Y."/>
            <person name="Zhang L."/>
            <person name="Li S."/>
            <person name="Dai H."/>
            <person name="Hamel J.F."/>
            <person name="Liu C."/>
            <person name="Yu Y."/>
            <person name="Liu S."/>
            <person name="Lin W."/>
            <person name="Guo K."/>
            <person name="Jin S."/>
            <person name="Xu P."/>
            <person name="Storey K.B."/>
            <person name="Huan P."/>
            <person name="Zhang T."/>
            <person name="Zhou Y."/>
            <person name="Zhang J."/>
            <person name="Lin C."/>
            <person name="Li X."/>
            <person name="Xing L."/>
            <person name="Huo D."/>
            <person name="Sun M."/>
            <person name="Wang L."/>
            <person name="Mercier A."/>
            <person name="Li F."/>
            <person name="Yang H."/>
            <person name="Xiang J."/>
        </authorList>
    </citation>
    <scope>NUCLEOTIDE SEQUENCE [LARGE SCALE GENOMIC DNA]</scope>
    <source>
        <strain evidence="14">Shaxun</strain>
        <tissue evidence="14">Muscle</tissue>
    </source>
</reference>
<keyword evidence="4" id="KW-0677">Repeat</keyword>
<dbReference type="GO" id="GO:0007156">
    <property type="term" value="P:homophilic cell adhesion via plasma membrane adhesion molecules"/>
    <property type="evidence" value="ECO:0007669"/>
    <property type="project" value="InterPro"/>
</dbReference>
<evidence type="ECO:0000256" key="11">
    <source>
        <dbReference type="SAM" id="MobiDB-lite"/>
    </source>
</evidence>
<name>A0A2G8KJW0_STIJA</name>
<keyword evidence="8 12" id="KW-0472">Membrane</keyword>
<dbReference type="PRINTS" id="PR00205">
    <property type="entry name" value="CADHERIN"/>
</dbReference>
<evidence type="ECO:0000313" key="14">
    <source>
        <dbReference type="EMBL" id="PIK48299.1"/>
    </source>
</evidence>
<dbReference type="Pfam" id="PF23206">
    <property type="entry name" value="PCDH15_12th"/>
    <property type="match status" value="1"/>
</dbReference>
<dbReference type="PANTHER" id="PTHR24026:SF136">
    <property type="entry name" value="PROTOCADHERIN-23"/>
    <property type="match status" value="1"/>
</dbReference>
<dbReference type="Proteomes" id="UP000230750">
    <property type="component" value="Unassembled WGS sequence"/>
</dbReference>
<dbReference type="InterPro" id="IPR015919">
    <property type="entry name" value="Cadherin-like_sf"/>
</dbReference>
<dbReference type="Pfam" id="PF00028">
    <property type="entry name" value="Cadherin"/>
    <property type="match status" value="7"/>
</dbReference>
<evidence type="ECO:0000256" key="3">
    <source>
        <dbReference type="ARBA" id="ARBA00022729"/>
    </source>
</evidence>
<keyword evidence="6" id="KW-0130">Cell adhesion</keyword>
<dbReference type="SUPFAM" id="SSF49313">
    <property type="entry name" value="Cadherin-like"/>
    <property type="match status" value="12"/>
</dbReference>
<keyword evidence="5 10" id="KW-0106">Calcium</keyword>
<evidence type="ECO:0000256" key="12">
    <source>
        <dbReference type="SAM" id="Phobius"/>
    </source>
</evidence>
<feature type="domain" description="Cadherin" evidence="13">
    <location>
        <begin position="1003"/>
        <end position="1150"/>
    </location>
</feature>
<dbReference type="SMART" id="SM00112">
    <property type="entry name" value="CA"/>
    <property type="match status" value="11"/>
</dbReference>
<feature type="domain" description="Cadherin" evidence="13">
    <location>
        <begin position="167"/>
        <end position="314"/>
    </location>
</feature>
<feature type="domain" description="Cadherin" evidence="13">
    <location>
        <begin position="531"/>
        <end position="640"/>
    </location>
</feature>
<feature type="domain" description="Cadherin" evidence="13">
    <location>
        <begin position="641"/>
        <end position="780"/>
    </location>
</feature>
<evidence type="ECO:0000256" key="4">
    <source>
        <dbReference type="ARBA" id="ARBA00022737"/>
    </source>
</evidence>
<evidence type="ECO:0000256" key="2">
    <source>
        <dbReference type="ARBA" id="ARBA00022692"/>
    </source>
</evidence>
<feature type="compositionally biased region" description="Basic and acidic residues" evidence="11">
    <location>
        <begin position="1691"/>
        <end position="1705"/>
    </location>
</feature>
<dbReference type="OrthoDB" id="9990384at2759"/>
<feature type="domain" description="Cadherin" evidence="13">
    <location>
        <begin position="781"/>
        <end position="888"/>
    </location>
</feature>
<feature type="region of interest" description="Disordered" evidence="11">
    <location>
        <begin position="1479"/>
        <end position="1787"/>
    </location>
</feature>
<feature type="compositionally biased region" description="Polar residues" evidence="11">
    <location>
        <begin position="1768"/>
        <end position="1777"/>
    </location>
</feature>
<sequence length="1787" mass="195221">MAVDADVLSQLVYTISGVDSLLFEINSQSGMLKLSSTAELDYERQTVYRFAVIATDSRGRTAEANVTVNVENENDNEPKFTETSLISPPENSLPGVFVGEVAAVDADGDRLRFALIQGAEGLHDANLDREVKSVYELRATVTDQSFTTEGTVYIHVTDINDSPPVFPEAEVSLVLPEDHVLSEPLYVVEAQDLDSDATLVYFIESFSVIDANFVDITKDANIFSWFVLNATTGKLRLMMAVDRESISSIVLRILATDVNGEDGRDVSDPSREFIDKQMVMIAVKSKDCVVWDGGSCKVKLMIEIGDVNDNAPEFQPSNATALLFQAQEESGTNTIIATLVAADPDQGAAGEVEFFVGPRENESLPFSVDARTGNVRIESPIDREQTAWVNFTVVAADLGRPSLNTTIPVAVRITDINDNNPSFEESLYVFMVNESSLPPQVVATVTALDPDEGDFGTVRYSLSGGDGVFTIDQESGEISLLTVLDRETINQYLLTVIARDNPKGNSNNKRETSVMVVVEVTDVNEFSPEPSMPMYTFSIPEGTPPGSEVGRIEATDPDNPNQMFIFSVQESSSPGWESVFSLDSMTGSILLTADIGNSNNTLSPSYLLLIQISDGGNPEQVTMVDAILTIKAFNKNPPIFDQRILNVSIPEDFITGRPVAVVTAFDPDDEGDVIYSIQDQSQSLFAICTFIGKIVSSDADTNPDNKETVYQILSGAGGYVTIDEVTGDITVNRPIDREMIGTLSLKVEAENTRPGPRVELKSRTDVIITVLDANDNPPIFEDGLYEESLLETTPPGSFILEVAATDADEGENAVFTFSITDGDDLGFFRIDPMSGRVFVNKSLADHPDLFLQQVRMTIAATDQGATPLTGTTVAVINITDANNNRPVFVVPHPGQSLQLPENQPFPHFIAKVEARDADLGLNGEVRYGLLADGLDSHFFTIDPDTGELSAAFTADREVKDVYTIVLQATDRGENPVPTSVEIAVTVTDENDNMPAFTRLADNTPIVQTMTVQENANISTVVVGSHQQLMQTPVKMLSLITLLWVWSHIDFCKDNTFLLTMLSSLCFLFFRPDGNSGGLFSMDPSTGEIIVVKNIDRETAGSHQLIVKASNDEGVTDPPPNAQVLHNILEDRSLKEVLITVTDVNDNGPIFGSSLVTIVSLFVDRFSEVAQINAVDPDLAGAGITKYYIKQTMFTRDDVSQDEFDLFSIEEDTGIISNLRFFEDAHTTGFFDVTVEAVDSETKQTDETVVRVYVLDLNQQIILVINSPVNEVNAKKEALAKLLSELTGGDVQIDDVSVLATETGTDDTRSMVTLYVIDPDTNLILDADTVIKSLDKSPMSVEELFVQESIRDIYPLLGDQVQTMFGTLGISLLAIALLLLFGNTLFIIILCCLRWRYLRMLTGGLQSGVLYSKGSIRTDLNATEISSFGGSNPAFDSDGSLGDWPTSRSDIAGREAVCPRGCHHDNFVSEKALKGDYTQGIRYGSKGSPPGAGRNMLGSLNSLRSEGSGASASSSYEPRSNGSKSNSPPGGKKYNKGSVSTSQAAQSFAEYQRSHGGDRRGSLIKIDENEDTFRPREQLTAERGDATAEIRRILQELTDDGKPSRAGSRTIPLPPRRRWSIQRPVGVRQRTDADHRERRGRTLELLLKERQRTRTDSSPSRTHRRRRSTREEINNLPPEVHHAGTNAQAKRQFKDFRESAESEAKGHAAIVRQLTDDEDEDEGPLIQTASAVPNGHRQPTHGRVPIEDDSDSDDSSNSSDFELEEIPGLSSSGQTGKNSGFYEVQTKV</sequence>
<keyword evidence="7 12" id="KW-1133">Transmembrane helix</keyword>
<evidence type="ECO:0000256" key="6">
    <source>
        <dbReference type="ARBA" id="ARBA00022889"/>
    </source>
</evidence>
<dbReference type="PROSITE" id="PS50268">
    <property type="entry name" value="CADHERIN_2"/>
    <property type="match status" value="11"/>
</dbReference>
<dbReference type="STRING" id="307972.A0A2G8KJW0"/>
<evidence type="ECO:0000259" key="13">
    <source>
        <dbReference type="PROSITE" id="PS50268"/>
    </source>
</evidence>
<feature type="compositionally biased region" description="Basic and acidic residues" evidence="11">
    <location>
        <begin position="1551"/>
        <end position="1602"/>
    </location>
</feature>
<dbReference type="EMBL" id="MRZV01000530">
    <property type="protein sequence ID" value="PIK48299.1"/>
    <property type="molecule type" value="Genomic_DNA"/>
</dbReference>
<comment type="subcellular location">
    <subcellularLocation>
        <location evidence="1">Membrane</location>
        <topology evidence="1">Single-pass membrane protein</topology>
    </subcellularLocation>
</comment>
<protein>
    <submittedName>
        <fullName evidence="14">Putative cadherin-23</fullName>
    </submittedName>
</protein>
<dbReference type="GO" id="GO:0005886">
    <property type="term" value="C:plasma membrane"/>
    <property type="evidence" value="ECO:0007669"/>
    <property type="project" value="UniProtKB-SubCell"/>
</dbReference>
<accession>A0A2G8KJW0</accession>
<comment type="caution">
    <text evidence="14">The sequence shown here is derived from an EMBL/GenBank/DDBJ whole genome shotgun (WGS) entry which is preliminary data.</text>
</comment>
<feature type="transmembrane region" description="Helical" evidence="12">
    <location>
        <begin position="1367"/>
        <end position="1392"/>
    </location>
</feature>
<dbReference type="InterPro" id="IPR056989">
    <property type="entry name" value="PCDH15_12th_dom"/>
</dbReference>
<dbReference type="CDD" id="cd11304">
    <property type="entry name" value="Cadherin_repeat"/>
    <property type="match status" value="11"/>
</dbReference>
<dbReference type="PANTHER" id="PTHR24026">
    <property type="entry name" value="FAT ATYPICAL CADHERIN-RELATED"/>
    <property type="match status" value="1"/>
</dbReference>
<feature type="compositionally biased region" description="Polar residues" evidence="11">
    <location>
        <begin position="1536"/>
        <end position="1545"/>
    </location>
</feature>
<keyword evidence="3" id="KW-0732">Signal</keyword>
<feature type="compositionally biased region" description="Low complexity" evidence="11">
    <location>
        <begin position="1501"/>
        <end position="1531"/>
    </location>
</feature>
<dbReference type="PROSITE" id="PS00232">
    <property type="entry name" value="CADHERIN_1"/>
    <property type="match status" value="4"/>
</dbReference>
<evidence type="ECO:0000256" key="7">
    <source>
        <dbReference type="ARBA" id="ARBA00022989"/>
    </source>
</evidence>
<feature type="domain" description="Cadherin" evidence="13">
    <location>
        <begin position="424"/>
        <end position="532"/>
    </location>
</feature>
<organism evidence="14 15">
    <name type="scientific">Stichopus japonicus</name>
    <name type="common">Sea cucumber</name>
    <dbReference type="NCBI Taxonomy" id="307972"/>
    <lineage>
        <taxon>Eukaryota</taxon>
        <taxon>Metazoa</taxon>
        <taxon>Echinodermata</taxon>
        <taxon>Eleutherozoa</taxon>
        <taxon>Echinozoa</taxon>
        <taxon>Holothuroidea</taxon>
        <taxon>Aspidochirotacea</taxon>
        <taxon>Aspidochirotida</taxon>
        <taxon>Stichopodidae</taxon>
        <taxon>Apostichopus</taxon>
    </lineage>
</organism>
<evidence type="ECO:0000256" key="8">
    <source>
        <dbReference type="ARBA" id="ARBA00023136"/>
    </source>
</evidence>
<evidence type="ECO:0000256" key="5">
    <source>
        <dbReference type="ARBA" id="ARBA00022837"/>
    </source>
</evidence>